<name>A0A1D8TPF0_9CYAN</name>
<keyword evidence="3" id="KW-0067">ATP-binding</keyword>
<dbReference type="InterPro" id="IPR027417">
    <property type="entry name" value="P-loop_NTPase"/>
</dbReference>
<proteinExistence type="inferred from homology"/>
<dbReference type="Gene3D" id="1.10.8.60">
    <property type="match status" value="1"/>
</dbReference>
<gene>
    <name evidence="5" type="ORF">BJP34_08735</name>
</gene>
<dbReference type="KEGG" id="mpro:BJP34_08735"/>
<dbReference type="EMBL" id="CP017599">
    <property type="protein sequence ID" value="AOW99527.1"/>
    <property type="molecule type" value="Genomic_DNA"/>
</dbReference>
<evidence type="ECO:0000256" key="3">
    <source>
        <dbReference type="ARBA" id="ARBA00022840"/>
    </source>
</evidence>
<feature type="domain" description="AAA+ ATPase" evidence="4">
    <location>
        <begin position="497"/>
        <end position="629"/>
    </location>
</feature>
<evidence type="ECO:0000313" key="5">
    <source>
        <dbReference type="EMBL" id="AOW99527.1"/>
    </source>
</evidence>
<dbReference type="Gene3D" id="3.40.50.300">
    <property type="entry name" value="P-loop containing nucleotide triphosphate hydrolases"/>
    <property type="match status" value="1"/>
</dbReference>
<dbReference type="InterPro" id="IPR050221">
    <property type="entry name" value="26S_Proteasome_ATPase"/>
</dbReference>
<dbReference type="PANTHER" id="PTHR23073">
    <property type="entry name" value="26S PROTEASOME REGULATORY SUBUNIT"/>
    <property type="match status" value="1"/>
</dbReference>
<accession>A0A1D8TPF0</accession>
<dbReference type="InterPro" id="IPR003959">
    <property type="entry name" value="ATPase_AAA_core"/>
</dbReference>
<dbReference type="STRING" id="1458985.BJP34_08735"/>
<sequence length="713" mass="80714">MVYPMFDDLLSALERLNKRLEQAVIKAEAVYGSQAATDPYRGLRIDRDQVKQLLNREPGIPLFAVDAEKTESDQTNNTPLNWLKQTFGLSEFDLDVMLIALAPEIDLSYERLYAYLQDDVTRRRPSIDLALNLLCPSAEAKLLQRVHFAPDAPLIKHGLLHLIPDPHQLKPPILSYYLKLDDQLIHSLLKQKSLEPRLESWCQLIDSPAVEDKLPIRDDIKHILPKLIKHAQNTSQPLHLYFSGLYSTEKRRGAIALAAQLNKQLLIADLAQALAIKEEFDQLLKLLFREACFHDAILYLESLESLDALQTKEQHLLYKSLLDRLTEAKGVVILSGTQSLVPKFTNLNGVITLPFATPDFSQRRVYWQATLETKEIVLSDRDLDTLANRFTLSSAQIVGALTTACNQALWRAAAEFEELPLNSTIKPTLNDLLAAARDQSGSNLTELARKLNPKYSWQDIILPPDQLAQLKEICNQAKYRHIVYEKWGFHRKLSIGKGLNVLFSGPPGTGKTMAAEVIANELQLELYKIDLSQVVSKYIGETEKNLNRIFMAAETANAILLFDEADALFGKRSEVRDAHDRYANIEVGYLLQKMEEYEGISILTTNLRQNLDEAFVRRLAFTVHFPSPDEASRRRIWEGIWTEEIPLSADVDFEFLARQFKLSGGNIKNIALAAAFLAAEAGSGVMMEHLLQGTRREYQKMGKVWSDGMRSLK</sequence>
<comment type="similarity">
    <text evidence="1">Belongs to the AAA ATPase family.</text>
</comment>
<dbReference type="Pfam" id="PF00004">
    <property type="entry name" value="AAA"/>
    <property type="match status" value="1"/>
</dbReference>
<dbReference type="CDD" id="cd19481">
    <property type="entry name" value="RecA-like_protease"/>
    <property type="match status" value="1"/>
</dbReference>
<dbReference type="InterPro" id="IPR054472">
    <property type="entry name" value="WHD"/>
</dbReference>
<dbReference type="Proteomes" id="UP000177870">
    <property type="component" value="Chromosome"/>
</dbReference>
<evidence type="ECO:0000256" key="1">
    <source>
        <dbReference type="ARBA" id="ARBA00006914"/>
    </source>
</evidence>
<dbReference type="AlphaFoldDB" id="A0A1D8TPF0"/>
<dbReference type="GO" id="GO:0005524">
    <property type="term" value="F:ATP binding"/>
    <property type="evidence" value="ECO:0007669"/>
    <property type="project" value="UniProtKB-KW"/>
</dbReference>
<organism evidence="5 6">
    <name type="scientific">Moorena producens PAL-8-15-08-1</name>
    <dbReference type="NCBI Taxonomy" id="1458985"/>
    <lineage>
        <taxon>Bacteria</taxon>
        <taxon>Bacillati</taxon>
        <taxon>Cyanobacteriota</taxon>
        <taxon>Cyanophyceae</taxon>
        <taxon>Coleofasciculales</taxon>
        <taxon>Coleofasciculaceae</taxon>
        <taxon>Moorena</taxon>
    </lineage>
</organism>
<evidence type="ECO:0000313" key="6">
    <source>
        <dbReference type="Proteomes" id="UP000177870"/>
    </source>
</evidence>
<protein>
    <submittedName>
        <fullName evidence="5">AAA family ATPase</fullName>
    </submittedName>
</protein>
<dbReference type="RefSeq" id="WP_070392010.1">
    <property type="nucleotide sequence ID" value="NZ_CP017599.1"/>
</dbReference>
<keyword evidence="2" id="KW-0547">Nucleotide-binding</keyword>
<dbReference type="GO" id="GO:0016887">
    <property type="term" value="F:ATP hydrolysis activity"/>
    <property type="evidence" value="ECO:0007669"/>
    <property type="project" value="InterPro"/>
</dbReference>
<reference evidence="6" key="1">
    <citation type="submission" date="2016-10" db="EMBL/GenBank/DDBJ databases">
        <title>Comparative genomics uncovers the prolific and rare metabolic potential of the cyanobacterial genus Moorea.</title>
        <authorList>
            <person name="Leao T."/>
            <person name="Castelao G."/>
            <person name="Korobeynikov A."/>
            <person name="Monroe E.A."/>
            <person name="Podell S."/>
            <person name="Glukhov E."/>
            <person name="Allen E."/>
            <person name="Gerwick W.H."/>
            <person name="Gerwick L."/>
        </authorList>
    </citation>
    <scope>NUCLEOTIDE SEQUENCE [LARGE SCALE GENOMIC DNA]</scope>
    <source>
        <strain evidence="6">PAL-8-15-08-1</strain>
    </source>
</reference>
<dbReference type="InterPro" id="IPR003593">
    <property type="entry name" value="AAA+_ATPase"/>
</dbReference>
<dbReference type="SUPFAM" id="SSF52540">
    <property type="entry name" value="P-loop containing nucleoside triphosphate hydrolases"/>
    <property type="match status" value="2"/>
</dbReference>
<evidence type="ECO:0000256" key="2">
    <source>
        <dbReference type="ARBA" id="ARBA00022741"/>
    </source>
</evidence>
<evidence type="ECO:0000259" key="4">
    <source>
        <dbReference type="SMART" id="SM00382"/>
    </source>
</evidence>
<dbReference type="SMART" id="SM00382">
    <property type="entry name" value="AAA"/>
    <property type="match status" value="1"/>
</dbReference>
<dbReference type="Pfam" id="PF22977">
    <property type="entry name" value="WHD"/>
    <property type="match status" value="1"/>
</dbReference>